<accession>A0A1B6L746</accession>
<reference evidence="3" key="1">
    <citation type="submission" date="2015-11" db="EMBL/GenBank/DDBJ databases">
        <title>De novo transcriptome assembly of four potential Pierce s Disease insect vectors from Arizona vineyards.</title>
        <authorList>
            <person name="Tassone E.E."/>
        </authorList>
    </citation>
    <scope>NUCLEOTIDE SEQUENCE</scope>
</reference>
<dbReference type="SUPFAM" id="SSF63825">
    <property type="entry name" value="YWTD domain"/>
    <property type="match status" value="1"/>
</dbReference>
<organism evidence="3">
    <name type="scientific">Graphocephala atropunctata</name>
    <dbReference type="NCBI Taxonomy" id="36148"/>
    <lineage>
        <taxon>Eukaryota</taxon>
        <taxon>Metazoa</taxon>
        <taxon>Ecdysozoa</taxon>
        <taxon>Arthropoda</taxon>
        <taxon>Hexapoda</taxon>
        <taxon>Insecta</taxon>
        <taxon>Pterygota</taxon>
        <taxon>Neoptera</taxon>
        <taxon>Paraneoptera</taxon>
        <taxon>Hemiptera</taxon>
        <taxon>Auchenorrhyncha</taxon>
        <taxon>Membracoidea</taxon>
        <taxon>Cicadellidae</taxon>
        <taxon>Cicadellinae</taxon>
        <taxon>Cicadellini</taxon>
        <taxon>Graphocephala</taxon>
    </lineage>
</organism>
<proteinExistence type="predicted"/>
<dbReference type="PANTHER" id="PTHR46513:SF13">
    <property type="entry name" value="EGF-LIKE DOMAIN-CONTAINING PROTEIN"/>
    <property type="match status" value="1"/>
</dbReference>
<dbReference type="AlphaFoldDB" id="A0A1B6L746"/>
<protein>
    <recommendedName>
        <fullName evidence="4">Olfactomedin-like domain-containing protein</fullName>
    </recommendedName>
</protein>
<dbReference type="InterPro" id="IPR050778">
    <property type="entry name" value="Cueball_EGF_LRP_Nidogen"/>
</dbReference>
<dbReference type="PANTHER" id="PTHR46513">
    <property type="entry name" value="VITELLOGENIN RECEPTOR-LIKE PROTEIN-RELATED-RELATED"/>
    <property type="match status" value="1"/>
</dbReference>
<name>A0A1B6L746_9HEMI</name>
<dbReference type="InterPro" id="IPR011042">
    <property type="entry name" value="6-blade_b-propeller_TolB-like"/>
</dbReference>
<sequence>MLHYLSFTVPGEVTVTMWCVFFVKLLTLITVSQAVQVLVVSNKGVNLYNTTSGHRTGLMMENEQMMKEVDYHYGRREIFALTKRQIIRCPLTVTSSYEYRPVVYSEDEYSFMSMTVDWVHDTLYWTAGPVFMIHKSAIDGSNHSVIFRGYYIETYHKKMLVDPHARLLIWAMASQIYSTDLNGKNTKKITFPEVLGSVRSRVKNIAVDVTRSRLYFLAGFEDDDVWLMMSGNYDGSGFRRHDPVSRFTYAIAAMGDDLYWVAKEKMETTYSPRGFKKLHTLALYRASVQAPGTSQRLLDLNTGAVWNMKICDPEFQRSSGNVSSQST</sequence>
<dbReference type="Gene3D" id="2.120.10.30">
    <property type="entry name" value="TolB, C-terminal domain"/>
    <property type="match status" value="1"/>
</dbReference>
<keyword evidence="1" id="KW-0245">EGF-like domain</keyword>
<keyword evidence="2" id="KW-0677">Repeat</keyword>
<gene>
    <name evidence="3" type="ORF">g.11550</name>
</gene>
<evidence type="ECO:0000256" key="1">
    <source>
        <dbReference type="ARBA" id="ARBA00022536"/>
    </source>
</evidence>
<evidence type="ECO:0008006" key="4">
    <source>
        <dbReference type="Google" id="ProtNLM"/>
    </source>
</evidence>
<evidence type="ECO:0000256" key="2">
    <source>
        <dbReference type="ARBA" id="ARBA00022737"/>
    </source>
</evidence>
<dbReference type="EMBL" id="GEBQ01020502">
    <property type="protein sequence ID" value="JAT19475.1"/>
    <property type="molecule type" value="Transcribed_RNA"/>
</dbReference>
<evidence type="ECO:0000313" key="3">
    <source>
        <dbReference type="EMBL" id="JAT19475.1"/>
    </source>
</evidence>